<keyword evidence="3" id="KW-1185">Reference proteome</keyword>
<dbReference type="InterPro" id="IPR012338">
    <property type="entry name" value="Beta-lactam/transpept-like"/>
</dbReference>
<proteinExistence type="predicted"/>
<dbReference type="SUPFAM" id="SSF56601">
    <property type="entry name" value="beta-lactamase/transpeptidase-like"/>
    <property type="match status" value="1"/>
</dbReference>
<dbReference type="PROSITE" id="PS51257">
    <property type="entry name" value="PROKAR_LIPOPROTEIN"/>
    <property type="match status" value="1"/>
</dbReference>
<gene>
    <name evidence="2" type="ORF">FNT36_16750</name>
</gene>
<sequence>MGNRAIPAHLPTCSAMACCSLSMVLQRACLLLILAFPTITAAQHPLVRLTQAAHQAGHFNGAVLAARNGRVVAQVQQGDANLQFGVPITAATRFPIASMTKLFTAILTLQLVERGQLQLDTPAATYLPELPATCHAITIRQLLTHTSGLRNEPLQAYQAPYPTQDFVWRFVHLDSTRQAATFTYNNVDYIVLTRVLEVVTKHPYAALVAANIFAPLHMHDSGVVSEARIIPRLAYGYHNYSFGKGHPQDTLRNDRRYLSNYAGAGALYSTARDLYQLVQGLQAHTLLSAATSEAYLLQPQPGAPFLEYARGRSTLGSFFNDQTFATPVLERRGSIEGFNSVLLTSRDFTKVLIVLTNTDQADLEQLGDQLYQAF</sequence>
<dbReference type="EMBL" id="VMRJ01000004">
    <property type="protein sequence ID" value="TVT39304.1"/>
    <property type="molecule type" value="Genomic_DNA"/>
</dbReference>
<dbReference type="InterPro" id="IPR001466">
    <property type="entry name" value="Beta-lactam-related"/>
</dbReference>
<dbReference type="PANTHER" id="PTHR43283">
    <property type="entry name" value="BETA-LACTAMASE-RELATED"/>
    <property type="match status" value="1"/>
</dbReference>
<organism evidence="2 3">
    <name type="scientific">Hymenobacter setariae</name>
    <dbReference type="NCBI Taxonomy" id="2594794"/>
    <lineage>
        <taxon>Bacteria</taxon>
        <taxon>Pseudomonadati</taxon>
        <taxon>Bacteroidota</taxon>
        <taxon>Cytophagia</taxon>
        <taxon>Cytophagales</taxon>
        <taxon>Hymenobacteraceae</taxon>
        <taxon>Hymenobacter</taxon>
    </lineage>
</organism>
<comment type="caution">
    <text evidence="2">The sequence shown here is derived from an EMBL/GenBank/DDBJ whole genome shotgun (WGS) entry which is preliminary data.</text>
</comment>
<feature type="domain" description="Beta-lactamase-related" evidence="1">
    <location>
        <begin position="50"/>
        <end position="361"/>
    </location>
</feature>
<evidence type="ECO:0000313" key="3">
    <source>
        <dbReference type="Proteomes" id="UP000317624"/>
    </source>
</evidence>
<dbReference type="OrthoDB" id="9809635at2"/>
<dbReference type="Proteomes" id="UP000317624">
    <property type="component" value="Unassembled WGS sequence"/>
</dbReference>
<dbReference type="InterPro" id="IPR050789">
    <property type="entry name" value="Diverse_Enzym_Activities"/>
</dbReference>
<evidence type="ECO:0000259" key="1">
    <source>
        <dbReference type="Pfam" id="PF00144"/>
    </source>
</evidence>
<dbReference type="AlphaFoldDB" id="A0A558BS11"/>
<dbReference type="Pfam" id="PF00144">
    <property type="entry name" value="Beta-lactamase"/>
    <property type="match status" value="1"/>
</dbReference>
<reference evidence="2 3" key="1">
    <citation type="submission" date="2019-07" db="EMBL/GenBank/DDBJ databases">
        <title>Hymenobacter sp. straun FUR1 Genome sequencing and assembly.</title>
        <authorList>
            <person name="Chhetri G."/>
        </authorList>
    </citation>
    <scope>NUCLEOTIDE SEQUENCE [LARGE SCALE GENOMIC DNA]</scope>
    <source>
        <strain evidence="2 3">Fur1</strain>
    </source>
</reference>
<evidence type="ECO:0000313" key="2">
    <source>
        <dbReference type="EMBL" id="TVT39304.1"/>
    </source>
</evidence>
<protein>
    <submittedName>
        <fullName evidence="2">Beta-lactamase family protein</fullName>
    </submittedName>
</protein>
<name>A0A558BS11_9BACT</name>
<accession>A0A558BS11</accession>
<dbReference type="Gene3D" id="3.40.710.10">
    <property type="entry name" value="DD-peptidase/beta-lactamase superfamily"/>
    <property type="match status" value="1"/>
</dbReference>